<dbReference type="EMBL" id="CP048020">
    <property type="protein sequence ID" value="QHX44148.1"/>
    <property type="molecule type" value="Genomic_DNA"/>
</dbReference>
<name>A0A6P1Y2Z4_9SPIR</name>
<dbReference type="PROSITE" id="PS51257">
    <property type="entry name" value="PROKAR_LIPOPROTEIN"/>
    <property type="match status" value="1"/>
</dbReference>
<evidence type="ECO:0000256" key="2">
    <source>
        <dbReference type="SAM" id="SignalP"/>
    </source>
</evidence>
<dbReference type="AlphaFoldDB" id="A0A6P1Y2Z4"/>
<dbReference type="RefSeq" id="WP_162661912.1">
    <property type="nucleotide sequence ID" value="NZ_CP048020.1"/>
</dbReference>
<feature type="signal peptide" evidence="2">
    <location>
        <begin position="1"/>
        <end position="25"/>
    </location>
</feature>
<evidence type="ECO:0000313" key="4">
    <source>
        <dbReference type="Proteomes" id="UP000464374"/>
    </source>
</evidence>
<feature type="chain" id="PRO_5026824820" description="Lipoprotein" evidence="2">
    <location>
        <begin position="26"/>
        <end position="168"/>
    </location>
</feature>
<dbReference type="Proteomes" id="UP000464374">
    <property type="component" value="Chromosome"/>
</dbReference>
<dbReference type="KEGG" id="trz:GWP43_12605"/>
<proteinExistence type="predicted"/>
<sequence length="168" mass="16455">MKSKKPSLTAALFAALIGTAFVVTACWQGAPAGGSGIPGGGGLGSGGGAIPGGGSGGSGGGAIPGGGSGGSGGGNTASSIEGITWEEDATGNMTLLLNGGDATVTVTAYGIKTSDSGKYTINGDIIKLTRFQGVGTPFNRKFKYKIEGNILTLSDDVMDTLIFKFKKA</sequence>
<keyword evidence="2" id="KW-0732">Signal</keyword>
<evidence type="ECO:0000313" key="3">
    <source>
        <dbReference type="EMBL" id="QHX44148.1"/>
    </source>
</evidence>
<organism evidence="3 4">
    <name type="scientific">Treponema vincentii</name>
    <dbReference type="NCBI Taxonomy" id="69710"/>
    <lineage>
        <taxon>Bacteria</taxon>
        <taxon>Pseudomonadati</taxon>
        <taxon>Spirochaetota</taxon>
        <taxon>Spirochaetia</taxon>
        <taxon>Spirochaetales</taxon>
        <taxon>Treponemataceae</taxon>
        <taxon>Treponema</taxon>
    </lineage>
</organism>
<evidence type="ECO:0008006" key="5">
    <source>
        <dbReference type="Google" id="ProtNLM"/>
    </source>
</evidence>
<reference evidence="3 4" key="1">
    <citation type="submission" date="2020-01" db="EMBL/GenBank/DDBJ databases">
        <title>Complete genome sequence of a human oral phylogroup 1 Treponema sp. strain ATCC 700766, originally isolated from periodontitis dental plaque.</title>
        <authorList>
            <person name="Chan Y."/>
            <person name="Huo Y.-B."/>
            <person name="Yu X.-L."/>
            <person name="Zeng H."/>
            <person name="Leung W.-K."/>
            <person name="Watt R.M."/>
        </authorList>
    </citation>
    <scope>NUCLEOTIDE SEQUENCE [LARGE SCALE GENOMIC DNA]</scope>
    <source>
        <strain evidence="3 4">OMZ 804</strain>
    </source>
</reference>
<protein>
    <recommendedName>
        <fullName evidence="5">Lipoprotein</fullName>
    </recommendedName>
</protein>
<feature type="region of interest" description="Disordered" evidence="1">
    <location>
        <begin position="48"/>
        <end position="79"/>
    </location>
</feature>
<evidence type="ECO:0000256" key="1">
    <source>
        <dbReference type="SAM" id="MobiDB-lite"/>
    </source>
</evidence>
<feature type="compositionally biased region" description="Gly residues" evidence="1">
    <location>
        <begin position="48"/>
        <end position="75"/>
    </location>
</feature>
<accession>A0A6P1Y2Z4</accession>
<gene>
    <name evidence="3" type="ORF">GWP43_12605</name>
</gene>